<dbReference type="Pfam" id="PF14360">
    <property type="entry name" value="PAP2_C"/>
    <property type="match status" value="1"/>
</dbReference>
<dbReference type="PANTHER" id="PTHR21290:SF25">
    <property type="entry name" value="SPHINGOMYELIN SYNTHASE-RELATED PROTEIN 1"/>
    <property type="match status" value="1"/>
</dbReference>
<feature type="transmembrane region" description="Helical" evidence="9">
    <location>
        <begin position="119"/>
        <end position="137"/>
    </location>
</feature>
<keyword evidence="7" id="KW-0443">Lipid metabolism</keyword>
<keyword evidence="3" id="KW-0808">Transferase</keyword>
<reference evidence="11 12" key="1">
    <citation type="journal article" date="2023" name="Commun. Biol.">
        <title>Genome analysis of Parmales, the sister group of diatoms, reveals the evolutionary specialization of diatoms from phago-mixotrophs to photoautotrophs.</title>
        <authorList>
            <person name="Ban H."/>
            <person name="Sato S."/>
            <person name="Yoshikawa S."/>
            <person name="Yamada K."/>
            <person name="Nakamura Y."/>
            <person name="Ichinomiya M."/>
            <person name="Sato N."/>
            <person name="Blanc-Mathieu R."/>
            <person name="Endo H."/>
            <person name="Kuwata A."/>
            <person name="Ogata H."/>
        </authorList>
    </citation>
    <scope>NUCLEOTIDE SEQUENCE [LARGE SCALE GENOMIC DNA]</scope>
</reference>
<feature type="transmembrane region" description="Helical" evidence="9">
    <location>
        <begin position="207"/>
        <end position="224"/>
    </location>
</feature>
<keyword evidence="12" id="KW-1185">Reference proteome</keyword>
<evidence type="ECO:0000256" key="6">
    <source>
        <dbReference type="ARBA" id="ARBA00022989"/>
    </source>
</evidence>
<proteinExistence type="inferred from homology"/>
<dbReference type="EMBL" id="BRYB01000103">
    <property type="protein sequence ID" value="GMI22827.1"/>
    <property type="molecule type" value="Genomic_DNA"/>
</dbReference>
<evidence type="ECO:0000256" key="5">
    <source>
        <dbReference type="ARBA" id="ARBA00022919"/>
    </source>
</evidence>
<feature type="transmembrane region" description="Helical" evidence="9">
    <location>
        <begin position="144"/>
        <end position="162"/>
    </location>
</feature>
<gene>
    <name evidence="11" type="ORF">TeGR_g6454</name>
</gene>
<evidence type="ECO:0000256" key="8">
    <source>
        <dbReference type="ARBA" id="ARBA00023136"/>
    </source>
</evidence>
<evidence type="ECO:0000256" key="9">
    <source>
        <dbReference type="SAM" id="Phobius"/>
    </source>
</evidence>
<comment type="subcellular location">
    <subcellularLocation>
        <location evidence="1">Membrane</location>
        <topology evidence="1">Multi-pass membrane protein</topology>
    </subcellularLocation>
</comment>
<keyword evidence="8 9" id="KW-0472">Membrane</keyword>
<feature type="transmembrane region" description="Helical" evidence="9">
    <location>
        <begin position="236"/>
        <end position="254"/>
    </location>
</feature>
<evidence type="ECO:0000256" key="3">
    <source>
        <dbReference type="ARBA" id="ARBA00022679"/>
    </source>
</evidence>
<evidence type="ECO:0000313" key="12">
    <source>
        <dbReference type="Proteomes" id="UP001165060"/>
    </source>
</evidence>
<protein>
    <recommendedName>
        <fullName evidence="10">Sphingomyelin synthase-like domain-containing protein</fullName>
    </recommendedName>
</protein>
<dbReference type="PANTHER" id="PTHR21290">
    <property type="entry name" value="SPHINGOMYELIN SYNTHETASE"/>
    <property type="match status" value="1"/>
</dbReference>
<evidence type="ECO:0000256" key="2">
    <source>
        <dbReference type="ARBA" id="ARBA00005441"/>
    </source>
</evidence>
<evidence type="ECO:0000259" key="10">
    <source>
        <dbReference type="Pfam" id="PF14360"/>
    </source>
</evidence>
<keyword evidence="4 9" id="KW-0812">Transmembrane</keyword>
<feature type="transmembrane region" description="Helical" evidence="9">
    <location>
        <begin position="260"/>
        <end position="280"/>
    </location>
</feature>
<organism evidence="11 12">
    <name type="scientific">Tetraparma gracilis</name>
    <dbReference type="NCBI Taxonomy" id="2962635"/>
    <lineage>
        <taxon>Eukaryota</taxon>
        <taxon>Sar</taxon>
        <taxon>Stramenopiles</taxon>
        <taxon>Ochrophyta</taxon>
        <taxon>Bolidophyceae</taxon>
        <taxon>Parmales</taxon>
        <taxon>Triparmaceae</taxon>
        <taxon>Tetraparma</taxon>
    </lineage>
</organism>
<sequence>MRIGPITMHPELSKHLDRAWRLVLRLPIVESFQPEPRILLKRLFVCALVWFVCFYIMIFAGAVVAYQRMPKSGDRHHRHLPDLGYDLVKWMRGVEDSLEEKDGIDAHPIQCYILGGHNIQSWVLVFYYFFGGLRGLFHPMGRLLLVRFLLLDSLVFLARTTTVSVTSYPSPNGASFCLDAQVEEVTYYEAAMMVAFSGFPPRTCGDLMFSGHTSIIVMSMIIFYRMNCFENKYSTWFAGFFMLALMFAALSSVIVCRSHYTADVIVALYMAHYISEWYFLRADGVMPHRFGARLVRWFEGHDVTQKGLSERAGSMASLASSGNFDNMDLVPMGSSVELGPPPTLDRGDSAPKF</sequence>
<evidence type="ECO:0000256" key="7">
    <source>
        <dbReference type="ARBA" id="ARBA00023098"/>
    </source>
</evidence>
<evidence type="ECO:0000256" key="1">
    <source>
        <dbReference type="ARBA" id="ARBA00004141"/>
    </source>
</evidence>
<dbReference type="Proteomes" id="UP001165060">
    <property type="component" value="Unassembled WGS sequence"/>
</dbReference>
<name>A0ABQ6MAP1_9STRA</name>
<dbReference type="InterPro" id="IPR025749">
    <property type="entry name" value="Sphingomyelin_synth-like_dom"/>
</dbReference>
<evidence type="ECO:0000313" key="11">
    <source>
        <dbReference type="EMBL" id="GMI22827.1"/>
    </source>
</evidence>
<feature type="transmembrane region" description="Helical" evidence="9">
    <location>
        <begin position="43"/>
        <end position="66"/>
    </location>
</feature>
<accession>A0ABQ6MAP1</accession>
<evidence type="ECO:0000256" key="4">
    <source>
        <dbReference type="ARBA" id="ARBA00022692"/>
    </source>
</evidence>
<comment type="caution">
    <text evidence="11">The sequence shown here is derived from an EMBL/GenBank/DDBJ whole genome shotgun (WGS) entry which is preliminary data.</text>
</comment>
<keyword evidence="5" id="KW-0746">Sphingolipid metabolism</keyword>
<keyword evidence="6 9" id="KW-1133">Transmembrane helix</keyword>
<feature type="domain" description="Sphingomyelin synthase-like" evidence="10">
    <location>
        <begin position="203"/>
        <end position="275"/>
    </location>
</feature>
<dbReference type="InterPro" id="IPR045221">
    <property type="entry name" value="Sphingomyelin_synth-like"/>
</dbReference>
<comment type="similarity">
    <text evidence="2">Belongs to the sphingomyelin synthase family.</text>
</comment>